<organism evidence="3 4">
    <name type="scientific">Pendulispora rubella</name>
    <dbReference type="NCBI Taxonomy" id="2741070"/>
    <lineage>
        <taxon>Bacteria</taxon>
        <taxon>Pseudomonadati</taxon>
        <taxon>Myxococcota</taxon>
        <taxon>Myxococcia</taxon>
        <taxon>Myxococcales</taxon>
        <taxon>Sorangiineae</taxon>
        <taxon>Pendulisporaceae</taxon>
        <taxon>Pendulispora</taxon>
    </lineage>
</organism>
<dbReference type="EMBL" id="CP089983">
    <property type="protein sequence ID" value="WXB02996.1"/>
    <property type="molecule type" value="Genomic_DNA"/>
</dbReference>
<keyword evidence="4" id="KW-1185">Reference proteome</keyword>
<sequence>MTAFDPNLRTPVGGRGYVLLCVRGEATEIPAVVAALRDRWNVDALLLDPTRFPNEEFLSIEYDREGASRTNWARGPLESEPILSVWQGIFVGAGLPAMEPGVRETCVAASEIAIVGFLENLQVFQLDPFWKKSRADNKPHQLGVAQRLGLDVPKTLITNDAAAVRAFAKQCGSMVTKALLQEVPTGPVDDAERSVFFTTEMTADALENLDGLELCPMIFQERIENRFDVRVTIVGNRIFSVAAEAGARGGNNLDWRRQAYTLDRIPRWSAYELPDGIGAKLLKMLDRFGLNYGAVDLIVTQEGRHVFLELNPSASFAFLGPSHTETIAGAIADVLVDPSARRVPDENA</sequence>
<dbReference type="RefSeq" id="WP_394832622.1">
    <property type="nucleotide sequence ID" value="NZ_CP089929.1"/>
</dbReference>
<dbReference type="SUPFAM" id="SSF56059">
    <property type="entry name" value="Glutathione synthetase ATP-binding domain-like"/>
    <property type="match status" value="1"/>
</dbReference>
<feature type="domain" description="ATP-grasp" evidence="2">
    <location>
        <begin position="142"/>
        <end position="340"/>
    </location>
</feature>
<keyword evidence="1" id="KW-0547">Nucleotide-binding</keyword>
<gene>
    <name evidence="3" type="ORF">LVJ94_39575</name>
</gene>
<name>A0ABZ2L177_9BACT</name>
<dbReference type="PROSITE" id="PS50975">
    <property type="entry name" value="ATP_GRASP"/>
    <property type="match status" value="1"/>
</dbReference>
<evidence type="ECO:0000256" key="1">
    <source>
        <dbReference type="PROSITE-ProRule" id="PRU00409"/>
    </source>
</evidence>
<dbReference type="InterPro" id="IPR011761">
    <property type="entry name" value="ATP-grasp"/>
</dbReference>
<dbReference type="PANTHER" id="PTHR21621:SF0">
    <property type="entry name" value="BETA-CITRYLGLUTAMATE SYNTHASE B-RELATED"/>
    <property type="match status" value="1"/>
</dbReference>
<reference evidence="3" key="1">
    <citation type="submission" date="2021-12" db="EMBL/GenBank/DDBJ databases">
        <title>Discovery of the Pendulisporaceae a myxobacterial family with distinct sporulation behavior and unique specialized metabolism.</title>
        <authorList>
            <person name="Garcia R."/>
            <person name="Popoff A."/>
            <person name="Bader C.D."/>
            <person name="Loehr J."/>
            <person name="Walesch S."/>
            <person name="Walt C."/>
            <person name="Boldt J."/>
            <person name="Bunk B."/>
            <person name="Haeckl F.J.F.P.J."/>
            <person name="Gunesch A.P."/>
            <person name="Birkelbach J."/>
            <person name="Nuebel U."/>
            <person name="Pietschmann T."/>
            <person name="Bach T."/>
            <person name="Mueller R."/>
        </authorList>
    </citation>
    <scope>NUCLEOTIDE SEQUENCE</scope>
    <source>
        <strain evidence="3">MSr11367</strain>
    </source>
</reference>
<evidence type="ECO:0000313" key="4">
    <source>
        <dbReference type="Proteomes" id="UP001374803"/>
    </source>
</evidence>
<dbReference type="Gene3D" id="3.30.470.20">
    <property type="entry name" value="ATP-grasp fold, B domain"/>
    <property type="match status" value="1"/>
</dbReference>
<proteinExistence type="predicted"/>
<accession>A0ABZ2L177</accession>
<dbReference type="PANTHER" id="PTHR21621">
    <property type="entry name" value="RIBOSOMAL PROTEIN S6 MODIFICATION PROTEIN"/>
    <property type="match status" value="1"/>
</dbReference>
<evidence type="ECO:0000259" key="2">
    <source>
        <dbReference type="PROSITE" id="PS50975"/>
    </source>
</evidence>
<keyword evidence="1" id="KW-0067">ATP-binding</keyword>
<evidence type="ECO:0000313" key="3">
    <source>
        <dbReference type="EMBL" id="WXB02996.1"/>
    </source>
</evidence>
<protein>
    <submittedName>
        <fullName evidence="3">MvdD family ATP-grasp ribosomal peptide maturase</fullName>
    </submittedName>
</protein>
<dbReference type="Proteomes" id="UP001374803">
    <property type="component" value="Chromosome"/>
</dbReference>